<reference evidence="3" key="1">
    <citation type="submission" date="2022-11" db="EMBL/GenBank/DDBJ databases">
        <title>Centuries of genome instability and evolution in soft-shell clam transmissible cancer (bioRxiv).</title>
        <authorList>
            <person name="Hart S.F.M."/>
            <person name="Yonemitsu M.A."/>
            <person name="Giersch R.M."/>
            <person name="Beal B.F."/>
            <person name="Arriagada G."/>
            <person name="Davis B.W."/>
            <person name="Ostrander E.A."/>
            <person name="Goff S.P."/>
            <person name="Metzger M.J."/>
        </authorList>
    </citation>
    <scope>NUCLEOTIDE SEQUENCE</scope>
    <source>
        <strain evidence="3">MELC-2E11</strain>
        <tissue evidence="3">Siphon/mantle</tissue>
    </source>
</reference>
<feature type="region of interest" description="Disordered" evidence="1">
    <location>
        <begin position="706"/>
        <end position="734"/>
    </location>
</feature>
<dbReference type="Proteomes" id="UP001164746">
    <property type="component" value="Chromosome 17"/>
</dbReference>
<feature type="compositionally biased region" description="Polar residues" evidence="1">
    <location>
        <begin position="8"/>
        <end position="55"/>
    </location>
</feature>
<keyword evidence="2" id="KW-1133">Transmembrane helix</keyword>
<keyword evidence="2" id="KW-0812">Transmembrane</keyword>
<feature type="compositionally biased region" description="Basic and acidic residues" evidence="1">
    <location>
        <begin position="56"/>
        <end position="69"/>
    </location>
</feature>
<dbReference type="SUPFAM" id="SSF141571">
    <property type="entry name" value="Pentapeptide repeat-like"/>
    <property type="match status" value="1"/>
</dbReference>
<evidence type="ECO:0000313" key="4">
    <source>
        <dbReference type="Proteomes" id="UP001164746"/>
    </source>
</evidence>
<feature type="region of interest" description="Disordered" evidence="1">
    <location>
        <begin position="396"/>
        <end position="415"/>
    </location>
</feature>
<feature type="region of interest" description="Disordered" evidence="1">
    <location>
        <begin position="1"/>
        <end position="86"/>
    </location>
</feature>
<name>A0ABY7GEW0_MYAAR</name>
<organism evidence="3 4">
    <name type="scientific">Mya arenaria</name>
    <name type="common">Soft-shell clam</name>
    <dbReference type="NCBI Taxonomy" id="6604"/>
    <lineage>
        <taxon>Eukaryota</taxon>
        <taxon>Metazoa</taxon>
        <taxon>Spiralia</taxon>
        <taxon>Lophotrochozoa</taxon>
        <taxon>Mollusca</taxon>
        <taxon>Bivalvia</taxon>
        <taxon>Autobranchia</taxon>
        <taxon>Heteroconchia</taxon>
        <taxon>Euheterodonta</taxon>
        <taxon>Imparidentia</taxon>
        <taxon>Neoheterodontei</taxon>
        <taxon>Myida</taxon>
        <taxon>Myoidea</taxon>
        <taxon>Myidae</taxon>
        <taxon>Mya</taxon>
    </lineage>
</organism>
<sequence length="734" mass="83571">ELTDQRLSDQGLSEQRLSDQGLSDQILSDQRPSGQGLNDWNMSDQRLSDQTLSDQRLNDQRLSDQRLSDQRLNYCPTGGTQGVSGSYEFQTEGALNTRDRRMSHILNKMGHLREGIQAVSNAFSRRRKFEHLHEHDAFVHRSERMKAMNYRVKAMQNTVETMQNRLEAIHYRVEAIYYSLEAIYYRLEAIHYRAEAIQEKLKDLCVQTVDQYHCHCAYNLQTVHEASQKVIRVRGLGKEGGLRKDISYMFSVNVILVNTNLAHLLTLTIPTLEGSLILWIRVNPPFWALRKRTAVCIHVEETFNRMVHLSSRVSSQNFTGPPIPLVSAEFSEAPSDASARQKERSALLSSLAAEVGNLQHASSDLHCTTAGRRLQIESHLLSSFYVDDGVDRHHNLTFRPPMSRTPASEAEARTPRLRTTATDHRISVLKKFIFKYKDYIPRIIYAELEMPSQGEREFNMHTQAWATRILALLSIVFCIVAFVTIGEYVFGIFMMVTAILSVMSPLNFNCCCYSDCSRNTKAEKAIGHWGVIVWMFLSNIGYIVMFGYSWYYWMASRDSYYYRGSRYDNNYNKNYSYYYPNHDISLLDTVFAMSLLITFFLSIFNLYSLCLVYKYGCCFMNEVDKEHSQQSVETVVVMNQQISTIGGGIPVNGVQFTNAAVGAQQPFTNPGMQYPQYQPYPAGPHYMATPLPQAVGVTTDSVGVSFPPTMAEPVGQASSPPPYAEADPNEKQPQ</sequence>
<feature type="non-terminal residue" evidence="3">
    <location>
        <position position="734"/>
    </location>
</feature>
<feature type="transmembrane region" description="Helical" evidence="2">
    <location>
        <begin position="465"/>
        <end position="483"/>
    </location>
</feature>
<gene>
    <name evidence="3" type="ORF">MAR_034411</name>
</gene>
<evidence type="ECO:0000256" key="1">
    <source>
        <dbReference type="SAM" id="MobiDB-lite"/>
    </source>
</evidence>
<protein>
    <submittedName>
        <fullName evidence="3">Uncharacterized protein</fullName>
    </submittedName>
</protein>
<feature type="transmembrane region" description="Helical" evidence="2">
    <location>
        <begin position="590"/>
        <end position="613"/>
    </location>
</feature>
<keyword evidence="2" id="KW-0472">Membrane</keyword>
<accession>A0ABY7GEW0</accession>
<proteinExistence type="predicted"/>
<evidence type="ECO:0000256" key="2">
    <source>
        <dbReference type="SAM" id="Phobius"/>
    </source>
</evidence>
<dbReference type="EMBL" id="CP111028">
    <property type="protein sequence ID" value="WAR31869.1"/>
    <property type="molecule type" value="Genomic_DNA"/>
</dbReference>
<keyword evidence="4" id="KW-1185">Reference proteome</keyword>
<evidence type="ECO:0000313" key="3">
    <source>
        <dbReference type="EMBL" id="WAR31869.1"/>
    </source>
</evidence>
<feature type="transmembrane region" description="Helical" evidence="2">
    <location>
        <begin position="489"/>
        <end position="508"/>
    </location>
</feature>
<feature type="transmembrane region" description="Helical" evidence="2">
    <location>
        <begin position="529"/>
        <end position="553"/>
    </location>
</feature>